<evidence type="ECO:0000313" key="1">
    <source>
        <dbReference type="EMBL" id="CUT01635.1"/>
    </source>
</evidence>
<accession>A0A916PEC7</accession>
<sequence>MWIKISPNDTLFFRSGRPFSMGSETWADSIFPPYPSTVYGALRTFLIFERGSLREFKSGKYKDIGTPDKKGTMKIIGPFIFNSENYKTYLPAPLDLVMKKENKKKDKLFQISKLKKPEIFYAEYPFEDILIYPKREQVESAEGYLDSITFKEYLQGQNREYSFISGFYTPEPKIGIARDDITLSSKEGYLYRAQMIRLKKDYSFLVKIDGIENMTEKGLFALGGEGKTVKFEKINDNPLKDLESINFELKDGIFKIYLATPAIFKNGWLPEWVDEKTMEGKKNGIKLRLIACAIGKFLRIGGWDIAKGEPKPMYKAVPPGSVYYFKVLNRASFDDVRSTFHFKNISDINPEEGFGLSFVGVVP</sequence>
<dbReference type="Pfam" id="PF09700">
    <property type="entry name" value="Cas_Cmr3"/>
    <property type="match status" value="1"/>
</dbReference>
<proteinExistence type="predicted"/>
<dbReference type="NCBIfam" id="TIGR01888">
    <property type="entry name" value="cas_cmr3"/>
    <property type="match status" value="1"/>
</dbReference>
<dbReference type="InterPro" id="IPR010165">
    <property type="entry name" value="CRISPR-Cmr3_IIIB"/>
</dbReference>
<dbReference type="Proteomes" id="UP000243105">
    <property type="component" value="Unassembled WGS sequence"/>
</dbReference>
<dbReference type="Gene3D" id="2.60.40.4350">
    <property type="match status" value="1"/>
</dbReference>
<dbReference type="CDD" id="cd09748">
    <property type="entry name" value="Cmr3_III-B"/>
    <property type="match status" value="1"/>
</dbReference>
<protein>
    <submittedName>
        <fullName evidence="1">CRISPR-associated protein Cmr3</fullName>
    </submittedName>
</protein>
<name>A0A916PEC7_KRYT1</name>
<organism evidence="1 2">
    <name type="scientific">Kryptobacter tengchongensis</name>
    <dbReference type="NCBI Taxonomy" id="1643429"/>
    <lineage>
        <taxon>Bacteria</taxon>
        <taxon>Pseudomonadati</taxon>
        <taxon>Candidatus Kryptoniota</taxon>
        <taxon>Candidatus Kryptobacter</taxon>
    </lineage>
</organism>
<dbReference type="InterPro" id="IPR019117">
    <property type="entry name" value="CRISPR-assoc_protein_Cmr3"/>
</dbReference>
<dbReference type="EMBL" id="CZVV01000054">
    <property type="protein sequence ID" value="CUT01635.1"/>
    <property type="molecule type" value="Genomic_DNA"/>
</dbReference>
<dbReference type="RefSeq" id="WP_072263906.1">
    <property type="nucleotide sequence ID" value="NZ_CZVV01000054.1"/>
</dbReference>
<reference evidence="1 2" key="1">
    <citation type="submission" date="2015-11" db="EMBL/GenBank/DDBJ databases">
        <authorList>
            <person name="Varghese N."/>
        </authorList>
    </citation>
    <scope>NUCLEOTIDE SEQUENCE [LARGE SCALE GENOMIC DNA]</scope>
    <source>
        <strain evidence="1 2">JGI-25</strain>
    </source>
</reference>
<dbReference type="AlphaFoldDB" id="A0A916PEC7"/>
<comment type="caution">
    <text evidence="1">The sequence shown here is derived from an EMBL/GenBank/DDBJ whole genome shotgun (WGS) entry which is preliminary data.</text>
</comment>
<dbReference type="Gene3D" id="3.30.70.2940">
    <property type="match status" value="1"/>
</dbReference>
<evidence type="ECO:0000313" key="2">
    <source>
        <dbReference type="Proteomes" id="UP000243105"/>
    </source>
</evidence>
<gene>
    <name evidence="1" type="ORF">JGI25_00925</name>
</gene>